<dbReference type="EMBL" id="GGFK01015382">
    <property type="protein sequence ID" value="MBW48703.1"/>
    <property type="molecule type" value="Transcribed_RNA"/>
</dbReference>
<evidence type="ECO:0000256" key="1">
    <source>
        <dbReference type="SAM" id="SignalP"/>
    </source>
</evidence>
<dbReference type="AlphaFoldDB" id="A0A2M4B6M7"/>
<organism evidence="2">
    <name type="scientific">Anopheles triannulatus</name>
    <dbReference type="NCBI Taxonomy" id="58253"/>
    <lineage>
        <taxon>Eukaryota</taxon>
        <taxon>Metazoa</taxon>
        <taxon>Ecdysozoa</taxon>
        <taxon>Arthropoda</taxon>
        <taxon>Hexapoda</taxon>
        <taxon>Insecta</taxon>
        <taxon>Pterygota</taxon>
        <taxon>Neoptera</taxon>
        <taxon>Endopterygota</taxon>
        <taxon>Diptera</taxon>
        <taxon>Nematocera</taxon>
        <taxon>Culicoidea</taxon>
        <taxon>Culicidae</taxon>
        <taxon>Anophelinae</taxon>
        <taxon>Anopheles</taxon>
    </lineage>
</organism>
<reference evidence="2" key="1">
    <citation type="submission" date="2018-01" db="EMBL/GenBank/DDBJ databases">
        <title>An insight into the sialome of Amazonian anophelines.</title>
        <authorList>
            <person name="Ribeiro J.M."/>
            <person name="Scarpassa V."/>
            <person name="Calvo E."/>
        </authorList>
    </citation>
    <scope>NUCLEOTIDE SEQUENCE</scope>
    <source>
        <tissue evidence="2">Salivary glands</tissue>
    </source>
</reference>
<evidence type="ECO:0000313" key="2">
    <source>
        <dbReference type="EMBL" id="MBW48703.1"/>
    </source>
</evidence>
<keyword evidence="1" id="KW-0732">Signal</keyword>
<feature type="signal peptide" evidence="1">
    <location>
        <begin position="1"/>
        <end position="28"/>
    </location>
</feature>
<sequence>MVSPRSSMLSILCFIAFRDFFIFSRACGSVPFTWPSLSRCHRQWRRSSCVTEKNPPVPFSSTTRIIILLSSCQPTSRHVKSLIATNQNL</sequence>
<accession>A0A2M4B6M7</accession>
<proteinExistence type="predicted"/>
<protein>
    <submittedName>
        <fullName evidence="2">Putative secreted protein</fullName>
    </submittedName>
</protein>
<name>A0A2M4B6M7_9DIPT</name>
<feature type="chain" id="PRO_5014727476" evidence="1">
    <location>
        <begin position="29"/>
        <end position="89"/>
    </location>
</feature>